<proteinExistence type="predicted"/>
<feature type="compositionally biased region" description="Polar residues" evidence="4">
    <location>
        <begin position="665"/>
        <end position="677"/>
    </location>
</feature>
<dbReference type="GO" id="GO:0008270">
    <property type="term" value="F:zinc ion binding"/>
    <property type="evidence" value="ECO:0007669"/>
    <property type="project" value="InterPro"/>
</dbReference>
<dbReference type="OrthoDB" id="4456959at2759"/>
<feature type="transmembrane region" description="Helical" evidence="5">
    <location>
        <begin position="582"/>
        <end position="603"/>
    </location>
</feature>
<dbReference type="EMBL" id="JAACJM010000266">
    <property type="protein sequence ID" value="KAF5334155.1"/>
    <property type="molecule type" value="Genomic_DNA"/>
</dbReference>
<dbReference type="PANTHER" id="PTHR46910">
    <property type="entry name" value="TRANSCRIPTION FACTOR PDR1"/>
    <property type="match status" value="1"/>
</dbReference>
<accession>A0A8H5C2T1</accession>
<keyword evidence="5" id="KW-0812">Transmembrane</keyword>
<evidence type="ECO:0000256" key="5">
    <source>
        <dbReference type="SAM" id="Phobius"/>
    </source>
</evidence>
<feature type="domain" description="Zn(2)-C6 fungal-type" evidence="6">
    <location>
        <begin position="16"/>
        <end position="49"/>
    </location>
</feature>
<dbReference type="PROSITE" id="PS00463">
    <property type="entry name" value="ZN2_CY6_FUNGAL_1"/>
    <property type="match status" value="1"/>
</dbReference>
<dbReference type="InterPro" id="IPR007219">
    <property type="entry name" value="XnlR_reg_dom"/>
</dbReference>
<keyword evidence="2" id="KW-0539">Nucleus</keyword>
<dbReference type="Pfam" id="PF04082">
    <property type="entry name" value="Fungal_trans"/>
    <property type="match status" value="1"/>
</dbReference>
<evidence type="ECO:0000313" key="8">
    <source>
        <dbReference type="Proteomes" id="UP000559256"/>
    </source>
</evidence>
<evidence type="ECO:0000256" key="3">
    <source>
        <dbReference type="SAM" id="Coils"/>
    </source>
</evidence>
<name>A0A8H5C2T1_9AGAR</name>
<dbReference type="SMART" id="SM00066">
    <property type="entry name" value="GAL4"/>
    <property type="match status" value="1"/>
</dbReference>
<feature type="region of interest" description="Disordered" evidence="4">
    <location>
        <begin position="717"/>
        <end position="752"/>
    </location>
</feature>
<keyword evidence="3" id="KW-0175">Coiled coil</keyword>
<keyword evidence="8" id="KW-1185">Reference proteome</keyword>
<dbReference type="SUPFAM" id="SSF57701">
    <property type="entry name" value="Zn2/Cys6 DNA-binding domain"/>
    <property type="match status" value="1"/>
</dbReference>
<dbReference type="CDD" id="cd12148">
    <property type="entry name" value="fungal_TF_MHR"/>
    <property type="match status" value="1"/>
</dbReference>
<keyword evidence="1" id="KW-0479">Metal-binding</keyword>
<dbReference type="Proteomes" id="UP000559256">
    <property type="component" value="Unassembled WGS sequence"/>
</dbReference>
<dbReference type="CDD" id="cd00067">
    <property type="entry name" value="GAL4"/>
    <property type="match status" value="1"/>
</dbReference>
<keyword evidence="5" id="KW-1133">Transmembrane helix</keyword>
<protein>
    <recommendedName>
        <fullName evidence="6">Zn(2)-C6 fungal-type domain-containing protein</fullName>
    </recommendedName>
</protein>
<evidence type="ECO:0000259" key="6">
    <source>
        <dbReference type="PROSITE" id="PS50048"/>
    </source>
</evidence>
<dbReference type="PANTHER" id="PTHR46910:SF38">
    <property type="entry name" value="ZN(2)-C6 FUNGAL-TYPE DOMAIN-CONTAINING PROTEIN"/>
    <property type="match status" value="1"/>
</dbReference>
<dbReference type="SMART" id="SM00906">
    <property type="entry name" value="Fungal_trans"/>
    <property type="match status" value="1"/>
</dbReference>
<evidence type="ECO:0000256" key="4">
    <source>
        <dbReference type="SAM" id="MobiDB-lite"/>
    </source>
</evidence>
<feature type="region of interest" description="Disordered" evidence="4">
    <location>
        <begin position="51"/>
        <end position="72"/>
    </location>
</feature>
<dbReference type="InterPro" id="IPR036864">
    <property type="entry name" value="Zn2-C6_fun-type_DNA-bd_sf"/>
</dbReference>
<dbReference type="PROSITE" id="PS50048">
    <property type="entry name" value="ZN2_CY6_FUNGAL_2"/>
    <property type="match status" value="1"/>
</dbReference>
<evidence type="ECO:0000256" key="1">
    <source>
        <dbReference type="ARBA" id="ARBA00022723"/>
    </source>
</evidence>
<dbReference type="AlphaFoldDB" id="A0A8H5C2T1"/>
<feature type="region of interest" description="Disordered" evidence="4">
    <location>
        <begin position="665"/>
        <end position="686"/>
    </location>
</feature>
<evidence type="ECO:0000313" key="7">
    <source>
        <dbReference type="EMBL" id="KAF5334155.1"/>
    </source>
</evidence>
<organism evidence="7 8">
    <name type="scientific">Tetrapyrgos nigripes</name>
    <dbReference type="NCBI Taxonomy" id="182062"/>
    <lineage>
        <taxon>Eukaryota</taxon>
        <taxon>Fungi</taxon>
        <taxon>Dikarya</taxon>
        <taxon>Basidiomycota</taxon>
        <taxon>Agaricomycotina</taxon>
        <taxon>Agaricomycetes</taxon>
        <taxon>Agaricomycetidae</taxon>
        <taxon>Agaricales</taxon>
        <taxon>Marasmiineae</taxon>
        <taxon>Marasmiaceae</taxon>
        <taxon>Tetrapyrgos</taxon>
    </lineage>
</organism>
<dbReference type="GO" id="GO:0003677">
    <property type="term" value="F:DNA binding"/>
    <property type="evidence" value="ECO:0007669"/>
    <property type="project" value="InterPro"/>
</dbReference>
<gene>
    <name evidence="7" type="ORF">D9758_014818</name>
</gene>
<sequence length="820" mass="92309">MSDDRFAEKKRRSQHACDECRRRKIRCDGEAMPNNICSPCLTLSIRCVHSKPQQQKRGPRNMPNTNTVSSSSSLKTLVESILKQTPTEFVVPEDKDVSEQYIVKLATHIQSLEKELEKAQQSAKSVSTNMSSPQLSLLSSVPDGVAASPEPAECPSPSLDSDIFRLEVVSKVLSQISMGIEVEGEKPLYYFGESSNLMLLLMALKHIDEVSPTSREWHSIFLKVKRAQFWKEPQFEVVQPSPGGQLPQYTFPPKDQLYQLIDAHFTHFNVYCPLLHRPSFERLVYQGLHLRDNDFGALVLAVCSDGAIGLGQTQLNSECMKQIRIDQCALSDQTISLFQTQTICLCALNIMRLSPHSERASILVALALRRAQAIGVHRRQQNDLPTIESELWKRAFWILVFIDTMISTWNGRPRATSSQDYDLGPLVDCDDEYWETTDPGSQAFVQPSGSSSRISYWNSYCKLLELLGYAQRTIYVVRRSELVPDVSPVEYYQGSVAELDSALNNWLESVPEHIRWNPTYQNNTFLSQASILYSMYYWTQIQVHRRFIPLPGQPSDVLYPCLSICTNAARSCLRVIETCSKRVFICGIIFSYPLFNVALILAINLCRARHAKLNIDVKKELQDIGKCIELIRLSESRFPISGRFIDILNTVLIGFGYHPYDSNSTQHQPFTSDSNLDADSPPPSMENYCQTLQTEADGVSGSPFYNKHLDLPFRTQELSSGSHTAHRTSDVMRSSTSSEYGQTASSSSSISFSADTPQLYQDFGMYPDILNHGLGDFTPHLSVPAEPWAADSGTWDTFMANIDQMSYPFSPLAANSQYGI</sequence>
<dbReference type="Gene3D" id="4.10.240.10">
    <property type="entry name" value="Zn(2)-C6 fungal-type DNA-binding domain"/>
    <property type="match status" value="1"/>
</dbReference>
<keyword evidence="5" id="KW-0472">Membrane</keyword>
<feature type="compositionally biased region" description="Polar residues" evidence="4">
    <location>
        <begin position="731"/>
        <end position="744"/>
    </location>
</feature>
<feature type="coiled-coil region" evidence="3">
    <location>
        <begin position="102"/>
        <end position="129"/>
    </location>
</feature>
<dbReference type="InterPro" id="IPR001138">
    <property type="entry name" value="Zn2Cys6_DnaBD"/>
</dbReference>
<dbReference type="GO" id="GO:0000981">
    <property type="term" value="F:DNA-binding transcription factor activity, RNA polymerase II-specific"/>
    <property type="evidence" value="ECO:0007669"/>
    <property type="project" value="InterPro"/>
</dbReference>
<feature type="compositionally biased region" description="Polar residues" evidence="4">
    <location>
        <begin position="51"/>
        <end position="68"/>
    </location>
</feature>
<dbReference type="Pfam" id="PF00172">
    <property type="entry name" value="Zn_clus"/>
    <property type="match status" value="1"/>
</dbReference>
<comment type="caution">
    <text evidence="7">The sequence shown here is derived from an EMBL/GenBank/DDBJ whole genome shotgun (WGS) entry which is preliminary data.</text>
</comment>
<dbReference type="InterPro" id="IPR050987">
    <property type="entry name" value="AtrR-like"/>
</dbReference>
<dbReference type="GO" id="GO:0006351">
    <property type="term" value="P:DNA-templated transcription"/>
    <property type="evidence" value="ECO:0007669"/>
    <property type="project" value="InterPro"/>
</dbReference>
<evidence type="ECO:0000256" key="2">
    <source>
        <dbReference type="ARBA" id="ARBA00023242"/>
    </source>
</evidence>
<reference evidence="7 8" key="1">
    <citation type="journal article" date="2020" name="ISME J.">
        <title>Uncovering the hidden diversity of litter-decomposition mechanisms in mushroom-forming fungi.</title>
        <authorList>
            <person name="Floudas D."/>
            <person name="Bentzer J."/>
            <person name="Ahren D."/>
            <person name="Johansson T."/>
            <person name="Persson P."/>
            <person name="Tunlid A."/>
        </authorList>
    </citation>
    <scope>NUCLEOTIDE SEQUENCE [LARGE SCALE GENOMIC DNA]</scope>
    <source>
        <strain evidence="7 8">CBS 291.85</strain>
    </source>
</reference>